<evidence type="ECO:0000313" key="9">
    <source>
        <dbReference type="EMBL" id="RXH17052.1"/>
    </source>
</evidence>
<evidence type="ECO:0000256" key="1">
    <source>
        <dbReference type="ARBA" id="ARBA00005417"/>
    </source>
</evidence>
<dbReference type="EMBL" id="RDQZ01000002">
    <property type="protein sequence ID" value="RXH17052.1"/>
    <property type="molecule type" value="Genomic_DNA"/>
</dbReference>
<evidence type="ECO:0000256" key="3">
    <source>
        <dbReference type="ARBA" id="ARBA00022741"/>
    </source>
</evidence>
<accession>A0AAE5X8R6</accession>
<dbReference type="Proteomes" id="UP000290401">
    <property type="component" value="Unassembled WGS sequence"/>
</dbReference>
<keyword evidence="5" id="KW-0029">Amino-acid transport</keyword>
<evidence type="ECO:0000259" key="7">
    <source>
        <dbReference type="PROSITE" id="PS50893"/>
    </source>
</evidence>
<dbReference type="GO" id="GO:0016887">
    <property type="term" value="F:ATP hydrolysis activity"/>
    <property type="evidence" value="ECO:0007669"/>
    <property type="project" value="InterPro"/>
</dbReference>
<evidence type="ECO:0000256" key="2">
    <source>
        <dbReference type="ARBA" id="ARBA00022448"/>
    </source>
</evidence>
<dbReference type="PANTHER" id="PTHR43820:SF2">
    <property type="entry name" value="ABC TRANSPORTER ATP-BINDING PROTEIN"/>
    <property type="match status" value="1"/>
</dbReference>
<name>A0AAE5X8R6_9BRAD</name>
<gene>
    <name evidence="9" type="ORF">EAS56_03875</name>
    <name evidence="8" type="ORF">XH91_37125</name>
</gene>
<dbReference type="KEGG" id="bgz:XH91_37125"/>
<dbReference type="SMART" id="SM00382">
    <property type="entry name" value="AAA"/>
    <property type="match status" value="1"/>
</dbReference>
<dbReference type="PROSITE" id="PS00211">
    <property type="entry name" value="ABC_TRANSPORTER_1"/>
    <property type="match status" value="1"/>
</dbReference>
<sequence length="242" mass="25937">MTVTEPLLEVDQLNVGYGEGIVISGLSFAIEAGGSLAVLGRNGAGKSTLMLALAGHLTPRSGRIRFRGNEIADLAPHRRCRLGIGWVPQGREIFAPLTVEENLQIAATNGPWTIERIFEMFPSLKARRTNFGDQLSGGEQQMLAIGRALVTNPRLLLLDEPLEGLAPVVAQDVARCITAITETESMAVILIEQHAGFALRLARQAIILERGIAVRNGESSAIAADRGALEQYVGIRKPGRAA</sequence>
<dbReference type="InterPro" id="IPR052156">
    <property type="entry name" value="BCAA_Transport_ATP-bd_LivF"/>
</dbReference>
<evidence type="ECO:0000256" key="4">
    <source>
        <dbReference type="ARBA" id="ARBA00022840"/>
    </source>
</evidence>
<reference evidence="8 10" key="1">
    <citation type="submission" date="2018-06" db="EMBL/GenBank/DDBJ databases">
        <title>Comparative genomics of rhizobia nodulating Arachis hypogaea in China.</title>
        <authorList>
            <person name="Li Y."/>
        </authorList>
    </citation>
    <scope>NUCLEOTIDE SEQUENCE [LARGE SCALE GENOMIC DNA]</scope>
    <source>
        <strain evidence="8 10">CCBAU 51670</strain>
        <plasmid evidence="8 10">unnamed1</plasmid>
    </source>
</reference>
<evidence type="ECO:0000313" key="11">
    <source>
        <dbReference type="Proteomes" id="UP000290401"/>
    </source>
</evidence>
<dbReference type="GO" id="GO:0005524">
    <property type="term" value="F:ATP binding"/>
    <property type="evidence" value="ECO:0007669"/>
    <property type="project" value="UniProtKB-KW"/>
</dbReference>
<evidence type="ECO:0000256" key="5">
    <source>
        <dbReference type="ARBA" id="ARBA00022970"/>
    </source>
</evidence>
<dbReference type="CDD" id="cd03224">
    <property type="entry name" value="ABC_TM1139_LivF_branched"/>
    <property type="match status" value="1"/>
</dbReference>
<proteinExistence type="inferred from homology"/>
<dbReference type="InterPro" id="IPR003593">
    <property type="entry name" value="AAA+_ATPase"/>
</dbReference>
<comment type="similarity">
    <text evidence="1">Belongs to the ABC transporter superfamily.</text>
</comment>
<evidence type="ECO:0000256" key="6">
    <source>
        <dbReference type="ARBA" id="ARBA00024722"/>
    </source>
</evidence>
<keyword evidence="8" id="KW-0614">Plasmid</keyword>
<keyword evidence="4 8" id="KW-0067">ATP-binding</keyword>
<evidence type="ECO:0000313" key="8">
    <source>
        <dbReference type="EMBL" id="QAU50910.1"/>
    </source>
</evidence>
<comment type="function">
    <text evidence="6">Involved in beta-(1--&gt;2)glucan export. Transmembrane domains (TMD) form a pore in the inner membrane and the ATP-binding domain (NBD) is responsible for energy generation.</text>
</comment>
<keyword evidence="11" id="KW-1185">Reference proteome</keyword>
<dbReference type="InterPro" id="IPR027417">
    <property type="entry name" value="P-loop_NTPase"/>
</dbReference>
<protein>
    <submittedName>
        <fullName evidence="8">ABC transporter ATP-binding protein</fullName>
    </submittedName>
</protein>
<dbReference type="PROSITE" id="PS50893">
    <property type="entry name" value="ABC_TRANSPORTER_2"/>
    <property type="match status" value="1"/>
</dbReference>
<dbReference type="AlphaFoldDB" id="A0AAE5X8R6"/>
<evidence type="ECO:0000313" key="10">
    <source>
        <dbReference type="Proteomes" id="UP000288972"/>
    </source>
</evidence>
<dbReference type="Pfam" id="PF00005">
    <property type="entry name" value="ABC_tran"/>
    <property type="match status" value="1"/>
</dbReference>
<dbReference type="GO" id="GO:0015807">
    <property type="term" value="P:L-amino acid transport"/>
    <property type="evidence" value="ECO:0007669"/>
    <property type="project" value="TreeGrafter"/>
</dbReference>
<dbReference type="InterPro" id="IPR017871">
    <property type="entry name" value="ABC_transporter-like_CS"/>
</dbReference>
<dbReference type="PANTHER" id="PTHR43820">
    <property type="entry name" value="HIGH-AFFINITY BRANCHED-CHAIN AMINO ACID TRANSPORT ATP-BINDING PROTEIN LIVF"/>
    <property type="match status" value="1"/>
</dbReference>
<reference evidence="9 11" key="2">
    <citation type="submission" date="2018-10" db="EMBL/GenBank/DDBJ databases">
        <title>Bradyrhizobium sp. nov., effective nodules isolated from peanut in China.</title>
        <authorList>
            <person name="Li Y."/>
        </authorList>
    </citation>
    <scope>NUCLEOTIDE SEQUENCE [LARGE SCALE GENOMIC DNA]</scope>
    <source>
        <strain evidence="9 11">CCBAU 53426</strain>
    </source>
</reference>
<dbReference type="InterPro" id="IPR003439">
    <property type="entry name" value="ABC_transporter-like_ATP-bd"/>
</dbReference>
<organism evidence="8 10">
    <name type="scientific">Bradyrhizobium guangzhouense</name>
    <dbReference type="NCBI Taxonomy" id="1325095"/>
    <lineage>
        <taxon>Bacteria</taxon>
        <taxon>Pseudomonadati</taxon>
        <taxon>Pseudomonadota</taxon>
        <taxon>Alphaproteobacteria</taxon>
        <taxon>Hyphomicrobiales</taxon>
        <taxon>Nitrobacteraceae</taxon>
        <taxon>Bradyrhizobium</taxon>
    </lineage>
</organism>
<dbReference type="Gene3D" id="3.40.50.300">
    <property type="entry name" value="P-loop containing nucleotide triphosphate hydrolases"/>
    <property type="match status" value="1"/>
</dbReference>
<keyword evidence="2" id="KW-0813">Transport</keyword>
<dbReference type="Proteomes" id="UP000288972">
    <property type="component" value="Plasmid unnamed1"/>
</dbReference>
<feature type="domain" description="ABC transporter" evidence="7">
    <location>
        <begin position="8"/>
        <end position="235"/>
    </location>
</feature>
<geneLocation type="plasmid" evidence="8 10">
    <name>unnamed1</name>
</geneLocation>
<dbReference type="SUPFAM" id="SSF52540">
    <property type="entry name" value="P-loop containing nucleoside triphosphate hydrolases"/>
    <property type="match status" value="1"/>
</dbReference>
<dbReference type="EMBL" id="CP030054">
    <property type="protein sequence ID" value="QAU50910.1"/>
    <property type="molecule type" value="Genomic_DNA"/>
</dbReference>
<keyword evidence="3" id="KW-0547">Nucleotide-binding</keyword>
<dbReference type="GO" id="GO:0015658">
    <property type="term" value="F:branched-chain amino acid transmembrane transporter activity"/>
    <property type="evidence" value="ECO:0007669"/>
    <property type="project" value="TreeGrafter"/>
</dbReference>